<dbReference type="SUPFAM" id="SSF117070">
    <property type="entry name" value="LEA14-like"/>
    <property type="match status" value="1"/>
</dbReference>
<evidence type="ECO:0000313" key="1">
    <source>
        <dbReference type="EMBL" id="AXE20365.1"/>
    </source>
</evidence>
<gene>
    <name evidence="1" type="ORF">DR864_22765</name>
</gene>
<organism evidence="1 2">
    <name type="scientific">Runella rosea</name>
    <dbReference type="NCBI Taxonomy" id="2259595"/>
    <lineage>
        <taxon>Bacteria</taxon>
        <taxon>Pseudomonadati</taxon>
        <taxon>Bacteroidota</taxon>
        <taxon>Cytophagia</taxon>
        <taxon>Cytophagales</taxon>
        <taxon>Spirosomataceae</taxon>
        <taxon>Runella</taxon>
    </lineage>
</organism>
<dbReference type="Proteomes" id="UP000251993">
    <property type="component" value="Chromosome"/>
</dbReference>
<keyword evidence="2" id="KW-1185">Reference proteome</keyword>
<sequence>MKKISLFILGIALTGLFQQCAVSRQISEAKTLGDCKYAIASADNITLAGIDVRQFRNMQDFDLAKSPRLALALLSQDVPLNLRLNLDVTNPTKQQAGINQFEYKVFLSENEVFTGFWDQRIDVQPNGGTTRVPMQLSTNAYRLLTDSKARDAFVNMVENLSGKAGSQPSKLTIKLRPTLGIGNSQINYPGYITIEKEVTAKMLAGE</sequence>
<dbReference type="Gene3D" id="2.60.40.10">
    <property type="entry name" value="Immunoglobulins"/>
    <property type="match status" value="1"/>
</dbReference>
<proteinExistence type="predicted"/>
<dbReference type="AlphaFoldDB" id="A0A344TNZ4"/>
<accession>A0A344TNZ4</accession>
<evidence type="ECO:0000313" key="2">
    <source>
        <dbReference type="Proteomes" id="UP000251993"/>
    </source>
</evidence>
<name>A0A344TNZ4_9BACT</name>
<reference evidence="1 2" key="1">
    <citation type="submission" date="2018-07" db="EMBL/GenBank/DDBJ databases">
        <title>Genome sequencing of Runella.</title>
        <authorList>
            <person name="Baek M.-G."/>
            <person name="Yi H."/>
        </authorList>
    </citation>
    <scope>NUCLEOTIDE SEQUENCE [LARGE SCALE GENOMIC DNA]</scope>
    <source>
        <strain evidence="1 2">HYN0085</strain>
    </source>
</reference>
<protein>
    <recommendedName>
        <fullName evidence="3">Late embryogenesis abundant protein</fullName>
    </recommendedName>
</protein>
<dbReference type="EMBL" id="CP030850">
    <property type="protein sequence ID" value="AXE20365.1"/>
    <property type="molecule type" value="Genomic_DNA"/>
</dbReference>
<dbReference type="RefSeq" id="WP_114069128.1">
    <property type="nucleotide sequence ID" value="NZ_CP030850.1"/>
</dbReference>
<dbReference type="OrthoDB" id="704817at2"/>
<evidence type="ECO:0008006" key="3">
    <source>
        <dbReference type="Google" id="ProtNLM"/>
    </source>
</evidence>
<dbReference type="InterPro" id="IPR013783">
    <property type="entry name" value="Ig-like_fold"/>
</dbReference>
<dbReference type="KEGG" id="run:DR864_22765"/>